<proteinExistence type="predicted"/>
<feature type="compositionally biased region" description="Low complexity" evidence="2">
    <location>
        <begin position="180"/>
        <end position="190"/>
    </location>
</feature>
<feature type="region of interest" description="Disordered" evidence="2">
    <location>
        <begin position="180"/>
        <end position="277"/>
    </location>
</feature>
<keyword evidence="1" id="KW-0245">EGF-like domain</keyword>
<evidence type="ECO:0000256" key="3">
    <source>
        <dbReference type="SAM" id="Phobius"/>
    </source>
</evidence>
<reference evidence="6 7" key="1">
    <citation type="journal article" date="2021" name="Genome Biol.">
        <title>AFLAP: assembly-free linkage analysis pipeline using k-mers from genome sequencing data.</title>
        <authorList>
            <person name="Fletcher K."/>
            <person name="Zhang L."/>
            <person name="Gil J."/>
            <person name="Han R."/>
            <person name="Cavanaugh K."/>
            <person name="Michelmore R."/>
        </authorList>
    </citation>
    <scope>NUCLEOTIDE SEQUENCE [LARGE SCALE GENOMIC DNA]</scope>
    <source>
        <strain evidence="6 7">SF5</strain>
    </source>
</reference>
<keyword evidence="4" id="KW-0732">Signal</keyword>
<dbReference type="Proteomes" id="UP000294530">
    <property type="component" value="Unassembled WGS sequence"/>
</dbReference>
<feature type="transmembrane region" description="Helical" evidence="3">
    <location>
        <begin position="283"/>
        <end position="305"/>
    </location>
</feature>
<dbReference type="OrthoDB" id="10040561at2759"/>
<feature type="disulfide bond" evidence="1">
    <location>
        <begin position="133"/>
        <end position="142"/>
    </location>
</feature>
<keyword evidence="7" id="KW-1185">Reference proteome</keyword>
<keyword evidence="1" id="KW-1015">Disulfide bond</keyword>
<evidence type="ECO:0000259" key="5">
    <source>
        <dbReference type="PROSITE" id="PS50026"/>
    </source>
</evidence>
<feature type="compositionally biased region" description="Low complexity" evidence="2">
    <location>
        <begin position="208"/>
        <end position="241"/>
    </location>
</feature>
<dbReference type="EMBL" id="SHOA02000011">
    <property type="protein sequence ID" value="TDH74336.1"/>
    <property type="molecule type" value="Genomic_DNA"/>
</dbReference>
<evidence type="ECO:0000256" key="4">
    <source>
        <dbReference type="SAM" id="SignalP"/>
    </source>
</evidence>
<dbReference type="RefSeq" id="XP_067823834.1">
    <property type="nucleotide sequence ID" value="XM_067962711.1"/>
</dbReference>
<dbReference type="PROSITE" id="PS01186">
    <property type="entry name" value="EGF_2"/>
    <property type="match status" value="1"/>
</dbReference>
<evidence type="ECO:0000256" key="1">
    <source>
        <dbReference type="PROSITE-ProRule" id="PRU00076"/>
    </source>
</evidence>
<dbReference type="GeneID" id="94348382"/>
<feature type="region of interest" description="Disordered" evidence="2">
    <location>
        <begin position="326"/>
        <end position="352"/>
    </location>
</feature>
<dbReference type="AlphaFoldDB" id="A0A976P049"/>
<keyword evidence="3" id="KW-1133">Transmembrane helix</keyword>
<evidence type="ECO:0000313" key="7">
    <source>
        <dbReference type="Proteomes" id="UP000294530"/>
    </source>
</evidence>
<dbReference type="PROSITE" id="PS00022">
    <property type="entry name" value="EGF_1"/>
    <property type="match status" value="1"/>
</dbReference>
<gene>
    <name evidence="6" type="ORF">CCR75_004625</name>
</gene>
<dbReference type="InterPro" id="IPR000742">
    <property type="entry name" value="EGF"/>
</dbReference>
<accession>A0A976P049</accession>
<keyword evidence="3" id="KW-0812">Transmembrane</keyword>
<dbReference type="PROSITE" id="PS50026">
    <property type="entry name" value="EGF_3"/>
    <property type="match status" value="1"/>
</dbReference>
<organism evidence="6 7">
    <name type="scientific">Bremia lactucae</name>
    <name type="common">Lettuce downy mildew</name>
    <dbReference type="NCBI Taxonomy" id="4779"/>
    <lineage>
        <taxon>Eukaryota</taxon>
        <taxon>Sar</taxon>
        <taxon>Stramenopiles</taxon>
        <taxon>Oomycota</taxon>
        <taxon>Peronosporomycetes</taxon>
        <taxon>Peronosporales</taxon>
        <taxon>Peronosporaceae</taxon>
        <taxon>Bremia</taxon>
    </lineage>
</organism>
<keyword evidence="3" id="KW-0472">Membrane</keyword>
<comment type="caution">
    <text evidence="1">Lacks conserved residue(s) required for the propagation of feature annotation.</text>
</comment>
<feature type="compositionally biased region" description="Low complexity" evidence="2">
    <location>
        <begin position="151"/>
        <end position="164"/>
    </location>
</feature>
<feature type="chain" id="PRO_5036994780" description="EGF-like domain-containing protein" evidence="4">
    <location>
        <begin position="20"/>
        <end position="352"/>
    </location>
</feature>
<protein>
    <recommendedName>
        <fullName evidence="5">EGF-like domain-containing protein</fullName>
    </recommendedName>
</protein>
<evidence type="ECO:0000256" key="2">
    <source>
        <dbReference type="SAM" id="MobiDB-lite"/>
    </source>
</evidence>
<feature type="compositionally biased region" description="Low complexity" evidence="2">
    <location>
        <begin position="248"/>
        <end position="260"/>
    </location>
</feature>
<name>A0A976P049_BRELC</name>
<evidence type="ECO:0000313" key="6">
    <source>
        <dbReference type="EMBL" id="TDH74336.1"/>
    </source>
</evidence>
<sequence length="352" mass="35589">MRQMVALLLVTLTSFIAESVQLTIVCTSSADCLNGDTCVAGDSAVPIQTCVAGAVCGGTSSGNCPSDTTSGQLACIQRNSIYQCVSIERCDQYFGGASCSGGCSASGVACSGQGTCNLVSTDANGRPGFSCSCNEGFSGDKCEDVSRTDFDSSTTSRTTSNAMDSSFDAASQDFSLLTSSSQARSTSTTSNVADPGSVANSEVDLPDSVSSRSGSPSESSFVPGSTSAISSDSRSNSSLSSDFKDSLSDSMSSSLNEDNSIVPDVANSGSAAPPTDSKGTTSIVFIIIGVLAACIIVGALLFAMYSRKQKREQNANSDGFGGVIPLGATAARDGEHDDGSGADTPKSNIVTM</sequence>
<comment type="caution">
    <text evidence="6">The sequence shown here is derived from an EMBL/GenBank/DDBJ whole genome shotgun (WGS) entry which is preliminary data.</text>
</comment>
<feature type="signal peptide" evidence="4">
    <location>
        <begin position="1"/>
        <end position="19"/>
    </location>
</feature>
<feature type="region of interest" description="Disordered" evidence="2">
    <location>
        <begin position="145"/>
        <end position="164"/>
    </location>
</feature>
<feature type="domain" description="EGF-like" evidence="5">
    <location>
        <begin position="106"/>
        <end position="143"/>
    </location>
</feature>
<dbReference type="KEGG" id="blac:94348382"/>